<dbReference type="AlphaFoldDB" id="A0A016VL04"/>
<keyword evidence="2" id="KW-1185">Reference proteome</keyword>
<evidence type="ECO:0000313" key="1">
    <source>
        <dbReference type="EMBL" id="EYC27453.1"/>
    </source>
</evidence>
<protein>
    <submittedName>
        <fullName evidence="1">Uncharacterized protein</fullName>
    </submittedName>
</protein>
<reference evidence="2" key="1">
    <citation type="journal article" date="2015" name="Nat. Genet.">
        <title>The genome and transcriptome of the zoonotic hookworm Ancylostoma ceylanicum identify infection-specific gene families.</title>
        <authorList>
            <person name="Schwarz E.M."/>
            <person name="Hu Y."/>
            <person name="Antoshechkin I."/>
            <person name="Miller M.M."/>
            <person name="Sternberg P.W."/>
            <person name="Aroian R.V."/>
        </authorList>
    </citation>
    <scope>NUCLEOTIDE SEQUENCE</scope>
    <source>
        <strain evidence="2">HY135</strain>
    </source>
</reference>
<organism evidence="1 2">
    <name type="scientific">Ancylostoma ceylanicum</name>
    <dbReference type="NCBI Taxonomy" id="53326"/>
    <lineage>
        <taxon>Eukaryota</taxon>
        <taxon>Metazoa</taxon>
        <taxon>Ecdysozoa</taxon>
        <taxon>Nematoda</taxon>
        <taxon>Chromadorea</taxon>
        <taxon>Rhabditida</taxon>
        <taxon>Rhabditina</taxon>
        <taxon>Rhabditomorpha</taxon>
        <taxon>Strongyloidea</taxon>
        <taxon>Ancylostomatidae</taxon>
        <taxon>Ancylostomatinae</taxon>
        <taxon>Ancylostoma</taxon>
    </lineage>
</organism>
<evidence type="ECO:0000313" key="2">
    <source>
        <dbReference type="Proteomes" id="UP000024635"/>
    </source>
</evidence>
<dbReference type="Proteomes" id="UP000024635">
    <property type="component" value="Unassembled WGS sequence"/>
</dbReference>
<gene>
    <name evidence="1" type="primary">Acey_s0009.g736</name>
    <name evidence="1" type="ORF">Y032_0009g736</name>
</gene>
<dbReference type="EMBL" id="JARK01001345">
    <property type="protein sequence ID" value="EYC27453.1"/>
    <property type="molecule type" value="Genomic_DNA"/>
</dbReference>
<sequence length="87" mass="9327">MPSNHSELSTFDQLEAGSRLVSYKTEIRSYSLLAQNVHQSDPSRGLPGGKLGFVKGSKSKEGFVLGSWANVEVEKGHAGLARGLLVL</sequence>
<proteinExistence type="predicted"/>
<accession>A0A016VL04</accession>
<comment type="caution">
    <text evidence="1">The sequence shown here is derived from an EMBL/GenBank/DDBJ whole genome shotgun (WGS) entry which is preliminary data.</text>
</comment>
<name>A0A016VL04_9BILA</name>